<sequence length="222" mass="24306">MITFRPEHLAPLEGRRVLDLGAGGGRHAAWLRDHGALVVAGDLVVEPTDREGVDWVRLDGAALPFADGSFDVVLCAEVLEHVAHPAQVVREARRVLAPGGQLVVSVPSAWPEAVCWALSLEYHAVPGGHVRIWTLAGIRRLLEAEGFRVVARHRRHALHAPYWWARCLLGVERSGQDPRIEWLGWRLVKAAVGEAPLLARLETLLDPVLGKSLVLYAEAAPC</sequence>
<dbReference type="Gene3D" id="3.40.50.150">
    <property type="entry name" value="Vaccinia Virus protein VP39"/>
    <property type="match status" value="1"/>
</dbReference>
<dbReference type="PANTHER" id="PTHR43591">
    <property type="entry name" value="METHYLTRANSFERASE"/>
    <property type="match status" value="1"/>
</dbReference>
<reference evidence="1 2" key="1">
    <citation type="journal article" date="2009" name="Stand. Genomic Sci.">
        <title>Complete genome sequence of Acidimicrobium ferrooxidans type strain (ICP).</title>
        <authorList>
            <person name="Clum A."/>
            <person name="Nolan M."/>
            <person name="Lang E."/>
            <person name="Glavina Del Rio T."/>
            <person name="Tice H."/>
            <person name="Copeland A."/>
            <person name="Cheng J.F."/>
            <person name="Lucas S."/>
            <person name="Chen F."/>
            <person name="Bruce D."/>
            <person name="Goodwin L."/>
            <person name="Pitluck S."/>
            <person name="Ivanova N."/>
            <person name="Mavrommatis K."/>
            <person name="Mikhailova N."/>
            <person name="Pati A."/>
            <person name="Chen A."/>
            <person name="Palaniappan K."/>
            <person name="Goker M."/>
            <person name="Spring S."/>
            <person name="Land M."/>
            <person name="Hauser L."/>
            <person name="Chang Y.J."/>
            <person name="Jeffries C.C."/>
            <person name="Chain P."/>
            <person name="Bristow J."/>
            <person name="Eisen J.A."/>
            <person name="Markowitz V."/>
            <person name="Hugenholtz P."/>
            <person name="Kyrpides N.C."/>
            <person name="Klenk H.P."/>
            <person name="Lapidus A."/>
        </authorList>
    </citation>
    <scope>NUCLEOTIDE SEQUENCE [LARGE SCALE GENOMIC DNA]</scope>
    <source>
        <strain evidence="2">DSM 10331 / JCM 15462 / NBRC 103882 / ICP</strain>
    </source>
</reference>
<dbReference type="HOGENOM" id="CLU_079357_0_0_11"/>
<evidence type="ECO:0000313" key="2">
    <source>
        <dbReference type="Proteomes" id="UP000000771"/>
    </source>
</evidence>
<dbReference type="OrthoDB" id="9810247at2"/>
<evidence type="ECO:0000313" key="1">
    <source>
        <dbReference type="EMBL" id="ACU53457.1"/>
    </source>
</evidence>
<gene>
    <name evidence="1" type="ordered locus">Afer_0490</name>
</gene>
<keyword evidence="1" id="KW-0489">Methyltransferase</keyword>
<dbReference type="SUPFAM" id="SSF53335">
    <property type="entry name" value="S-adenosyl-L-methionine-dependent methyltransferases"/>
    <property type="match status" value="1"/>
</dbReference>
<protein>
    <submittedName>
        <fullName evidence="1">Methyltransferase type 11</fullName>
    </submittedName>
</protein>
<dbReference type="EMBL" id="CP001631">
    <property type="protein sequence ID" value="ACU53457.1"/>
    <property type="molecule type" value="Genomic_DNA"/>
</dbReference>
<proteinExistence type="predicted"/>
<keyword evidence="2" id="KW-1185">Reference proteome</keyword>
<dbReference type="KEGG" id="afo:Afer_0490"/>
<dbReference type="InterPro" id="IPR029063">
    <property type="entry name" value="SAM-dependent_MTases_sf"/>
</dbReference>
<dbReference type="CDD" id="cd02440">
    <property type="entry name" value="AdoMet_MTases"/>
    <property type="match status" value="1"/>
</dbReference>
<dbReference type="RefSeq" id="WP_015797956.1">
    <property type="nucleotide sequence ID" value="NC_013124.1"/>
</dbReference>
<dbReference type="Proteomes" id="UP000000771">
    <property type="component" value="Chromosome"/>
</dbReference>
<dbReference type="AlphaFoldDB" id="C7M363"/>
<dbReference type="Pfam" id="PF13489">
    <property type="entry name" value="Methyltransf_23"/>
    <property type="match status" value="1"/>
</dbReference>
<dbReference type="eggNOG" id="COG2227">
    <property type="taxonomic scope" value="Bacteria"/>
</dbReference>
<keyword evidence="1" id="KW-0808">Transferase</keyword>
<dbReference type="GO" id="GO:0008168">
    <property type="term" value="F:methyltransferase activity"/>
    <property type="evidence" value="ECO:0007669"/>
    <property type="project" value="UniProtKB-KW"/>
</dbReference>
<organism evidence="1 2">
    <name type="scientific">Acidimicrobium ferrooxidans (strain DSM 10331 / JCM 15462 / NBRC 103882 / ICP)</name>
    <dbReference type="NCBI Taxonomy" id="525909"/>
    <lineage>
        <taxon>Bacteria</taxon>
        <taxon>Bacillati</taxon>
        <taxon>Actinomycetota</taxon>
        <taxon>Acidimicrobiia</taxon>
        <taxon>Acidimicrobiales</taxon>
        <taxon>Acidimicrobiaceae</taxon>
        <taxon>Acidimicrobium</taxon>
    </lineage>
</organism>
<dbReference type="STRING" id="525909.Afer_0490"/>
<name>C7M363_ACIFD</name>
<dbReference type="PANTHER" id="PTHR43591:SF24">
    <property type="entry name" value="2-METHOXY-6-POLYPRENYL-1,4-BENZOQUINOL METHYLASE, MITOCHONDRIAL"/>
    <property type="match status" value="1"/>
</dbReference>
<accession>C7M363</accession>
<dbReference type="GO" id="GO:0032259">
    <property type="term" value="P:methylation"/>
    <property type="evidence" value="ECO:0007669"/>
    <property type="project" value="UniProtKB-KW"/>
</dbReference>